<gene>
    <name evidence="4" type="ORF">K8V01_03065</name>
</gene>
<dbReference type="RefSeq" id="WP_295368763.1">
    <property type="nucleotide sequence ID" value="NZ_DYUC01000023.1"/>
</dbReference>
<dbReference type="NCBIfam" id="TIGR01446">
    <property type="entry name" value="DnaD_dom"/>
    <property type="match status" value="1"/>
</dbReference>
<name>A0A921SS88_9FIRM</name>
<organism evidence="4 5">
    <name type="scientific">Pseudoflavonifractor capillosus</name>
    <dbReference type="NCBI Taxonomy" id="106588"/>
    <lineage>
        <taxon>Bacteria</taxon>
        <taxon>Bacillati</taxon>
        <taxon>Bacillota</taxon>
        <taxon>Clostridia</taxon>
        <taxon>Eubacteriales</taxon>
        <taxon>Oscillospiraceae</taxon>
        <taxon>Pseudoflavonifractor</taxon>
    </lineage>
</organism>
<dbReference type="Proteomes" id="UP000760668">
    <property type="component" value="Unassembled WGS sequence"/>
</dbReference>
<dbReference type="AlphaFoldDB" id="A0A921SS88"/>
<dbReference type="InterPro" id="IPR034829">
    <property type="entry name" value="DnaD-like_sf"/>
</dbReference>
<evidence type="ECO:0000259" key="3">
    <source>
        <dbReference type="Pfam" id="PF07261"/>
    </source>
</evidence>
<comment type="caution">
    <text evidence="4">The sequence shown here is derived from an EMBL/GenBank/DDBJ whole genome shotgun (WGS) entry which is preliminary data.</text>
</comment>
<sequence>MAANLFLPGGVVAMPAEAADRLIASGSGDAALLYLWLLRKNGAATLEEAGSALRWDGGRLTAAWDVLSGRGLAPAMPQASPPRPEQEEPPEYTAEDIARELEDQNSTFPALVGEVQRRLGKILSTADLKTLYTLYDFLALPAEVICLLVSWCVEEMERKYGPGRKPRMSQIRKEAFVWRRLGVDTDEAADAYIKRQAELRTREGQVLSLLGVTGRPAVDGERKYIAAWTDMGFGDEAIRLAYERTVLKKQTMSWPYMNSILRSWHQKGLHTRAEIEAGDAAPVRTPAAAPSAPAPAGPGADRDAGHMTSDIQWMKDFLARQKSEQGGN</sequence>
<comment type="similarity">
    <text evidence="1">Belongs to the DnaB/DnaD family.</text>
</comment>
<evidence type="ECO:0000313" key="5">
    <source>
        <dbReference type="Proteomes" id="UP000760668"/>
    </source>
</evidence>
<protein>
    <submittedName>
        <fullName evidence="4">DnaD domain protein</fullName>
    </submittedName>
</protein>
<dbReference type="SUPFAM" id="SSF158499">
    <property type="entry name" value="DnaD domain-like"/>
    <property type="match status" value="1"/>
</dbReference>
<feature type="domain" description="DnaB/C C-terminal" evidence="3">
    <location>
        <begin position="213"/>
        <end position="277"/>
    </location>
</feature>
<proteinExistence type="inferred from homology"/>
<evidence type="ECO:0000313" key="4">
    <source>
        <dbReference type="EMBL" id="HJG86002.1"/>
    </source>
</evidence>
<accession>A0A921SS88</accession>
<evidence type="ECO:0000256" key="1">
    <source>
        <dbReference type="ARBA" id="ARBA00093462"/>
    </source>
</evidence>
<reference evidence="4" key="2">
    <citation type="submission" date="2021-09" db="EMBL/GenBank/DDBJ databases">
        <authorList>
            <person name="Gilroy R."/>
        </authorList>
    </citation>
    <scope>NUCLEOTIDE SEQUENCE</scope>
    <source>
        <strain evidence="4">CHK179-5677</strain>
    </source>
</reference>
<feature type="region of interest" description="Disordered" evidence="2">
    <location>
        <begin position="283"/>
        <end position="307"/>
    </location>
</feature>
<evidence type="ECO:0000256" key="2">
    <source>
        <dbReference type="SAM" id="MobiDB-lite"/>
    </source>
</evidence>
<dbReference type="Pfam" id="PF07261">
    <property type="entry name" value="DnaB_2"/>
    <property type="match status" value="1"/>
</dbReference>
<dbReference type="EMBL" id="DYUC01000023">
    <property type="protein sequence ID" value="HJG86002.1"/>
    <property type="molecule type" value="Genomic_DNA"/>
</dbReference>
<dbReference type="InterPro" id="IPR006343">
    <property type="entry name" value="DnaB/C_C"/>
</dbReference>
<dbReference type="Gene3D" id="1.10.10.630">
    <property type="entry name" value="DnaD domain-like"/>
    <property type="match status" value="2"/>
</dbReference>
<reference evidence="4" key="1">
    <citation type="journal article" date="2021" name="PeerJ">
        <title>Extensive microbial diversity within the chicken gut microbiome revealed by metagenomics and culture.</title>
        <authorList>
            <person name="Gilroy R."/>
            <person name="Ravi A."/>
            <person name="Getino M."/>
            <person name="Pursley I."/>
            <person name="Horton D.L."/>
            <person name="Alikhan N.F."/>
            <person name="Baker D."/>
            <person name="Gharbi K."/>
            <person name="Hall N."/>
            <person name="Watson M."/>
            <person name="Adriaenssens E.M."/>
            <person name="Foster-Nyarko E."/>
            <person name="Jarju S."/>
            <person name="Secka A."/>
            <person name="Antonio M."/>
            <person name="Oren A."/>
            <person name="Chaudhuri R.R."/>
            <person name="La Ragione R."/>
            <person name="Hildebrand F."/>
            <person name="Pallen M.J."/>
        </authorList>
    </citation>
    <scope>NUCLEOTIDE SEQUENCE</scope>
    <source>
        <strain evidence="4">CHK179-5677</strain>
    </source>
</reference>